<proteinExistence type="predicted"/>
<name>A0A0C3HQR2_OIDMZ</name>
<evidence type="ECO:0000259" key="3">
    <source>
        <dbReference type="PROSITE" id="PS50048"/>
    </source>
</evidence>
<dbReference type="PROSITE" id="PS50048">
    <property type="entry name" value="ZN2_CY6_FUNGAL_2"/>
    <property type="match status" value="1"/>
</dbReference>
<evidence type="ECO:0000256" key="2">
    <source>
        <dbReference type="SAM" id="MobiDB-lite"/>
    </source>
</evidence>
<dbReference type="STRING" id="913774.A0A0C3HQR2"/>
<reference evidence="4 5" key="1">
    <citation type="submission" date="2014-04" db="EMBL/GenBank/DDBJ databases">
        <authorList>
            <consortium name="DOE Joint Genome Institute"/>
            <person name="Kuo A."/>
            <person name="Martino E."/>
            <person name="Perotto S."/>
            <person name="Kohler A."/>
            <person name="Nagy L.G."/>
            <person name="Floudas D."/>
            <person name="Copeland A."/>
            <person name="Barry K.W."/>
            <person name="Cichocki N."/>
            <person name="Veneault-Fourrey C."/>
            <person name="LaButti K."/>
            <person name="Lindquist E.A."/>
            <person name="Lipzen A."/>
            <person name="Lundell T."/>
            <person name="Morin E."/>
            <person name="Murat C."/>
            <person name="Sun H."/>
            <person name="Tunlid A."/>
            <person name="Henrissat B."/>
            <person name="Grigoriev I.V."/>
            <person name="Hibbett D.S."/>
            <person name="Martin F."/>
            <person name="Nordberg H.P."/>
            <person name="Cantor M.N."/>
            <person name="Hua S.X."/>
        </authorList>
    </citation>
    <scope>NUCLEOTIDE SEQUENCE [LARGE SCALE GENOMIC DNA]</scope>
    <source>
        <strain evidence="4 5">Zn</strain>
    </source>
</reference>
<dbReference type="GO" id="GO:0000981">
    <property type="term" value="F:DNA-binding transcription factor activity, RNA polymerase II-specific"/>
    <property type="evidence" value="ECO:0007669"/>
    <property type="project" value="InterPro"/>
</dbReference>
<feature type="region of interest" description="Disordered" evidence="2">
    <location>
        <begin position="129"/>
        <end position="156"/>
    </location>
</feature>
<evidence type="ECO:0000313" key="4">
    <source>
        <dbReference type="EMBL" id="KIN05370.1"/>
    </source>
</evidence>
<dbReference type="OrthoDB" id="5069333at2759"/>
<evidence type="ECO:0000256" key="1">
    <source>
        <dbReference type="ARBA" id="ARBA00023242"/>
    </source>
</evidence>
<dbReference type="EMBL" id="KN832872">
    <property type="protein sequence ID" value="KIN05370.1"/>
    <property type="molecule type" value="Genomic_DNA"/>
</dbReference>
<feature type="domain" description="Zn(2)-C6 fungal-type" evidence="3">
    <location>
        <begin position="23"/>
        <end position="53"/>
    </location>
</feature>
<evidence type="ECO:0000313" key="5">
    <source>
        <dbReference type="Proteomes" id="UP000054321"/>
    </source>
</evidence>
<feature type="compositionally biased region" description="Polar residues" evidence="2">
    <location>
        <begin position="131"/>
        <end position="149"/>
    </location>
</feature>
<dbReference type="PRINTS" id="PR00755">
    <property type="entry name" value="AFLATOXINBRP"/>
</dbReference>
<protein>
    <recommendedName>
        <fullName evidence="3">Zn(2)-C6 fungal-type domain-containing protein</fullName>
    </recommendedName>
</protein>
<dbReference type="AlphaFoldDB" id="A0A0C3HQR2"/>
<dbReference type="SUPFAM" id="SSF57701">
    <property type="entry name" value="Zn2/Cys6 DNA-binding domain"/>
    <property type="match status" value="1"/>
</dbReference>
<dbReference type="Pfam" id="PF00172">
    <property type="entry name" value="Zn_clus"/>
    <property type="match status" value="1"/>
</dbReference>
<dbReference type="InterPro" id="IPR036864">
    <property type="entry name" value="Zn2-C6_fun-type_DNA-bd_sf"/>
</dbReference>
<gene>
    <name evidence="4" type="ORF">OIDMADRAFT_39635</name>
</gene>
<sequence>MPFKAPDDRATERNSNEIKRRQTCDACQAIKTRCSRNKPSCARCLAQNIPCHYSVSRRIGRPRRLAPPPSPVSPSHVRRPDEQIPVTSQPSSEIPCVSQPARSFYSVDWSGGVDVDVDNDRMVIDACGAMPSSSSDAAERQQGQENRSVTPRVAGAPITNTSMAASAFSSARASVSGLNSKGLFSTMSTLVSEVDSDPPDIFNSFFGNAQFSSSPLSSSLTNEIEVPSNHAAQQNLDDSDVDRQSSSLHNFGQQLGHTQFDFSQSDHELEASRPFTWELSSEAVPPPRKSACRCLESALSVTLGIGQGNAFPYSGAMDLALDVEAQLRETVPLAVQCSVCKPRRGEILKFFSNAMADVVDLFQQLCNAEFSVNSSNLRPSQRPHTSSMLESFDWLQPKPSGRPLSNSQQLLSRDCNISGSSFHLHGTSNGGGHHRRRDETELPSPPKSSSSDQLQLQTNSNTELDGWHILVGRHLIVGEDRKFLLMHLLRRRLCALSNVLEGLIRAMQDLRIAWRRVDSSSVLYDSSDALNRAAEIDTRKSMKTASKLYDIIDQLEKIQT</sequence>
<dbReference type="HOGENOM" id="CLU_497988_0_0_1"/>
<dbReference type="InterPro" id="IPR001138">
    <property type="entry name" value="Zn2Cys6_DnaBD"/>
</dbReference>
<dbReference type="Gene3D" id="4.10.240.10">
    <property type="entry name" value="Zn(2)-C6 fungal-type DNA-binding domain"/>
    <property type="match status" value="1"/>
</dbReference>
<dbReference type="InParanoid" id="A0A0C3HQR2"/>
<accession>A0A0C3HQR2</accession>
<keyword evidence="1" id="KW-0539">Nucleus</keyword>
<dbReference type="SMART" id="SM00066">
    <property type="entry name" value="GAL4"/>
    <property type="match status" value="1"/>
</dbReference>
<organism evidence="4 5">
    <name type="scientific">Oidiodendron maius (strain Zn)</name>
    <dbReference type="NCBI Taxonomy" id="913774"/>
    <lineage>
        <taxon>Eukaryota</taxon>
        <taxon>Fungi</taxon>
        <taxon>Dikarya</taxon>
        <taxon>Ascomycota</taxon>
        <taxon>Pezizomycotina</taxon>
        <taxon>Leotiomycetes</taxon>
        <taxon>Leotiomycetes incertae sedis</taxon>
        <taxon>Myxotrichaceae</taxon>
        <taxon>Oidiodendron</taxon>
    </lineage>
</organism>
<dbReference type="GO" id="GO:0008270">
    <property type="term" value="F:zinc ion binding"/>
    <property type="evidence" value="ECO:0007669"/>
    <property type="project" value="InterPro"/>
</dbReference>
<feature type="compositionally biased region" description="Polar residues" evidence="2">
    <location>
        <begin position="447"/>
        <end position="457"/>
    </location>
</feature>
<dbReference type="CDD" id="cd00067">
    <property type="entry name" value="GAL4"/>
    <property type="match status" value="1"/>
</dbReference>
<keyword evidence="5" id="KW-1185">Reference proteome</keyword>
<dbReference type="Proteomes" id="UP000054321">
    <property type="component" value="Unassembled WGS sequence"/>
</dbReference>
<feature type="region of interest" description="Disordered" evidence="2">
    <location>
        <begin position="61"/>
        <end position="95"/>
    </location>
</feature>
<reference evidence="5" key="2">
    <citation type="submission" date="2015-01" db="EMBL/GenBank/DDBJ databases">
        <title>Evolutionary Origins and Diversification of the Mycorrhizal Mutualists.</title>
        <authorList>
            <consortium name="DOE Joint Genome Institute"/>
            <consortium name="Mycorrhizal Genomics Consortium"/>
            <person name="Kohler A."/>
            <person name="Kuo A."/>
            <person name="Nagy L.G."/>
            <person name="Floudas D."/>
            <person name="Copeland A."/>
            <person name="Barry K.W."/>
            <person name="Cichocki N."/>
            <person name="Veneault-Fourrey C."/>
            <person name="LaButti K."/>
            <person name="Lindquist E.A."/>
            <person name="Lipzen A."/>
            <person name="Lundell T."/>
            <person name="Morin E."/>
            <person name="Murat C."/>
            <person name="Riley R."/>
            <person name="Ohm R."/>
            <person name="Sun H."/>
            <person name="Tunlid A."/>
            <person name="Henrissat B."/>
            <person name="Grigoriev I.V."/>
            <person name="Hibbett D.S."/>
            <person name="Martin F."/>
        </authorList>
    </citation>
    <scope>NUCLEOTIDE SEQUENCE [LARGE SCALE GENOMIC DNA]</scope>
    <source>
        <strain evidence="5">Zn</strain>
    </source>
</reference>
<feature type="region of interest" description="Disordered" evidence="2">
    <location>
        <begin position="426"/>
        <end position="457"/>
    </location>
</feature>